<dbReference type="HOGENOM" id="CLU_057751_0_0_1"/>
<feature type="transmembrane region" description="Helical" evidence="1">
    <location>
        <begin position="245"/>
        <end position="268"/>
    </location>
</feature>
<feature type="transmembrane region" description="Helical" evidence="1">
    <location>
        <begin position="6"/>
        <end position="28"/>
    </location>
</feature>
<dbReference type="InParanoid" id="A0A0D0AAU1"/>
<dbReference type="InterPro" id="IPR045340">
    <property type="entry name" value="DUF6533"/>
</dbReference>
<feature type="transmembrane region" description="Helical" evidence="1">
    <location>
        <begin position="168"/>
        <end position="188"/>
    </location>
</feature>
<proteinExistence type="predicted"/>
<evidence type="ECO:0000256" key="1">
    <source>
        <dbReference type="SAM" id="Phobius"/>
    </source>
</evidence>
<feature type="transmembrane region" description="Helical" evidence="1">
    <location>
        <begin position="80"/>
        <end position="102"/>
    </location>
</feature>
<dbReference type="Pfam" id="PF20151">
    <property type="entry name" value="DUF6533"/>
    <property type="match status" value="1"/>
</dbReference>
<gene>
    <name evidence="3" type="ORF">CY34DRAFT_364640</name>
</gene>
<dbReference type="OrthoDB" id="2681966at2759"/>
<feature type="transmembrane region" description="Helical" evidence="1">
    <location>
        <begin position="114"/>
        <end position="136"/>
    </location>
</feature>
<accession>A0A0D0AAU1</accession>
<dbReference type="Proteomes" id="UP000054485">
    <property type="component" value="Unassembled WGS sequence"/>
</dbReference>
<name>A0A0D0AAU1_9AGAM</name>
<sequence length="304" mass="33766">MWWSFIDWALIYSYFMAGSFAAVIYDWALTFGQEFELVWKQRCSLMSIMYLCVRYAGLLYSIFCTLWYLPVSMTDAVGNIIFFVQAWMPIVVNACLGVIMMARIYAMYQGSKKMLIFLIVVLLASTIASGVMLVMANLTAVGEESILSGFHTCVVSMDTAGIALIREILIPTSIWEILALFLAVWILIEHFRELRQSPTGSTTGDCFIVLAQSHVLYFAFFAAASAFTLGSLSPKLSYLTPVGSGVYFGILEITQVLQMFVLGPRLILSVRDYNAKLVSDSDEGTGMSTVAFQERGHVSTSGEV</sequence>
<feature type="transmembrane region" description="Helical" evidence="1">
    <location>
        <begin position="215"/>
        <end position="233"/>
    </location>
</feature>
<evidence type="ECO:0000259" key="2">
    <source>
        <dbReference type="Pfam" id="PF20151"/>
    </source>
</evidence>
<evidence type="ECO:0000313" key="4">
    <source>
        <dbReference type="Proteomes" id="UP000054485"/>
    </source>
</evidence>
<keyword evidence="1" id="KW-1133">Transmembrane helix</keyword>
<organism evidence="3 4">
    <name type="scientific">Suillus luteus UH-Slu-Lm8-n1</name>
    <dbReference type="NCBI Taxonomy" id="930992"/>
    <lineage>
        <taxon>Eukaryota</taxon>
        <taxon>Fungi</taxon>
        <taxon>Dikarya</taxon>
        <taxon>Basidiomycota</taxon>
        <taxon>Agaricomycotina</taxon>
        <taxon>Agaricomycetes</taxon>
        <taxon>Agaricomycetidae</taxon>
        <taxon>Boletales</taxon>
        <taxon>Suillineae</taxon>
        <taxon>Suillaceae</taxon>
        <taxon>Suillus</taxon>
    </lineage>
</organism>
<dbReference type="EMBL" id="KN835368">
    <property type="protein sequence ID" value="KIK38901.1"/>
    <property type="molecule type" value="Genomic_DNA"/>
</dbReference>
<reference evidence="4" key="2">
    <citation type="submission" date="2015-01" db="EMBL/GenBank/DDBJ databases">
        <title>Evolutionary Origins and Diversification of the Mycorrhizal Mutualists.</title>
        <authorList>
            <consortium name="DOE Joint Genome Institute"/>
            <consortium name="Mycorrhizal Genomics Consortium"/>
            <person name="Kohler A."/>
            <person name="Kuo A."/>
            <person name="Nagy L.G."/>
            <person name="Floudas D."/>
            <person name="Copeland A."/>
            <person name="Barry K.W."/>
            <person name="Cichocki N."/>
            <person name="Veneault-Fourrey C."/>
            <person name="LaButti K."/>
            <person name="Lindquist E.A."/>
            <person name="Lipzen A."/>
            <person name="Lundell T."/>
            <person name="Morin E."/>
            <person name="Murat C."/>
            <person name="Riley R."/>
            <person name="Ohm R."/>
            <person name="Sun H."/>
            <person name="Tunlid A."/>
            <person name="Henrissat B."/>
            <person name="Grigoriev I.V."/>
            <person name="Hibbett D.S."/>
            <person name="Martin F."/>
        </authorList>
    </citation>
    <scope>NUCLEOTIDE SEQUENCE [LARGE SCALE GENOMIC DNA]</scope>
    <source>
        <strain evidence="4">UH-Slu-Lm8-n1</strain>
    </source>
</reference>
<evidence type="ECO:0000313" key="3">
    <source>
        <dbReference type="EMBL" id="KIK38901.1"/>
    </source>
</evidence>
<reference evidence="3 4" key="1">
    <citation type="submission" date="2014-04" db="EMBL/GenBank/DDBJ databases">
        <authorList>
            <consortium name="DOE Joint Genome Institute"/>
            <person name="Kuo A."/>
            <person name="Ruytinx J."/>
            <person name="Rineau F."/>
            <person name="Colpaert J."/>
            <person name="Kohler A."/>
            <person name="Nagy L.G."/>
            <person name="Floudas D."/>
            <person name="Copeland A."/>
            <person name="Barry K.W."/>
            <person name="Cichocki N."/>
            <person name="Veneault-Fourrey C."/>
            <person name="LaButti K."/>
            <person name="Lindquist E.A."/>
            <person name="Lipzen A."/>
            <person name="Lundell T."/>
            <person name="Morin E."/>
            <person name="Murat C."/>
            <person name="Sun H."/>
            <person name="Tunlid A."/>
            <person name="Henrissat B."/>
            <person name="Grigoriev I.V."/>
            <person name="Hibbett D.S."/>
            <person name="Martin F."/>
            <person name="Nordberg H.P."/>
            <person name="Cantor M.N."/>
            <person name="Hua S.X."/>
        </authorList>
    </citation>
    <scope>NUCLEOTIDE SEQUENCE [LARGE SCALE GENOMIC DNA]</scope>
    <source>
        <strain evidence="3 4">UH-Slu-Lm8-n1</strain>
    </source>
</reference>
<keyword evidence="1" id="KW-0472">Membrane</keyword>
<keyword evidence="4" id="KW-1185">Reference proteome</keyword>
<protein>
    <recommendedName>
        <fullName evidence="2">DUF6533 domain-containing protein</fullName>
    </recommendedName>
</protein>
<feature type="domain" description="DUF6533" evidence="2">
    <location>
        <begin position="14"/>
        <end position="59"/>
    </location>
</feature>
<feature type="transmembrane region" description="Helical" evidence="1">
    <location>
        <begin position="48"/>
        <end position="68"/>
    </location>
</feature>
<keyword evidence="1" id="KW-0812">Transmembrane</keyword>
<dbReference type="AlphaFoldDB" id="A0A0D0AAU1"/>